<sequence>MRSDAEVRKTKDAIHLSALPKDSELSLSAEAFAERLCASRSFICRSACSRSHWLMPMMMSSMVPVVPKKTSGAKDFFFMPTGIATRAPATEKNQVPRALDTVQSSSCFSPPPTRSIAATFTPPRVVSALLRTRGNQTERGGGLSGSYVCGSNGRRQRRRRKRREGAAAGGGGGGGDRNGG</sequence>
<name>A0A0A9D4B1_ARUDO</name>
<evidence type="ECO:0000256" key="1">
    <source>
        <dbReference type="SAM" id="MobiDB-lite"/>
    </source>
</evidence>
<feature type="region of interest" description="Disordered" evidence="1">
    <location>
        <begin position="134"/>
        <end position="180"/>
    </location>
</feature>
<proteinExistence type="predicted"/>
<accession>A0A0A9D4B1</accession>
<evidence type="ECO:0000313" key="2">
    <source>
        <dbReference type="EMBL" id="JAD78572.1"/>
    </source>
</evidence>
<feature type="compositionally biased region" description="Gly residues" evidence="1">
    <location>
        <begin position="167"/>
        <end position="180"/>
    </location>
</feature>
<reference evidence="2" key="1">
    <citation type="submission" date="2014-09" db="EMBL/GenBank/DDBJ databases">
        <authorList>
            <person name="Magalhaes I.L.F."/>
            <person name="Oliveira U."/>
            <person name="Santos F.R."/>
            <person name="Vidigal T.H.D.A."/>
            <person name="Brescovit A.D."/>
            <person name="Santos A.J."/>
        </authorList>
    </citation>
    <scope>NUCLEOTIDE SEQUENCE</scope>
    <source>
        <tissue evidence="2">Shoot tissue taken approximately 20 cm above the soil surface</tissue>
    </source>
</reference>
<organism evidence="2">
    <name type="scientific">Arundo donax</name>
    <name type="common">Giant reed</name>
    <name type="synonym">Donax arundinaceus</name>
    <dbReference type="NCBI Taxonomy" id="35708"/>
    <lineage>
        <taxon>Eukaryota</taxon>
        <taxon>Viridiplantae</taxon>
        <taxon>Streptophyta</taxon>
        <taxon>Embryophyta</taxon>
        <taxon>Tracheophyta</taxon>
        <taxon>Spermatophyta</taxon>
        <taxon>Magnoliopsida</taxon>
        <taxon>Liliopsida</taxon>
        <taxon>Poales</taxon>
        <taxon>Poaceae</taxon>
        <taxon>PACMAD clade</taxon>
        <taxon>Arundinoideae</taxon>
        <taxon>Arundineae</taxon>
        <taxon>Arundo</taxon>
    </lineage>
</organism>
<feature type="compositionally biased region" description="Basic residues" evidence="1">
    <location>
        <begin position="154"/>
        <end position="163"/>
    </location>
</feature>
<protein>
    <submittedName>
        <fullName evidence="2">Uncharacterized protein</fullName>
    </submittedName>
</protein>
<dbReference type="EMBL" id="GBRH01219323">
    <property type="protein sequence ID" value="JAD78572.1"/>
    <property type="molecule type" value="Transcribed_RNA"/>
</dbReference>
<reference evidence="2" key="2">
    <citation type="journal article" date="2015" name="Data Brief">
        <title>Shoot transcriptome of the giant reed, Arundo donax.</title>
        <authorList>
            <person name="Barrero R.A."/>
            <person name="Guerrero F.D."/>
            <person name="Moolhuijzen P."/>
            <person name="Goolsby J.A."/>
            <person name="Tidwell J."/>
            <person name="Bellgard S.E."/>
            <person name="Bellgard M.I."/>
        </authorList>
    </citation>
    <scope>NUCLEOTIDE SEQUENCE</scope>
    <source>
        <tissue evidence="2">Shoot tissue taken approximately 20 cm above the soil surface</tissue>
    </source>
</reference>
<dbReference type="AlphaFoldDB" id="A0A0A9D4B1"/>